<organism evidence="1 2">
    <name type="scientific">Senna tora</name>
    <dbReference type="NCBI Taxonomy" id="362788"/>
    <lineage>
        <taxon>Eukaryota</taxon>
        <taxon>Viridiplantae</taxon>
        <taxon>Streptophyta</taxon>
        <taxon>Embryophyta</taxon>
        <taxon>Tracheophyta</taxon>
        <taxon>Spermatophyta</taxon>
        <taxon>Magnoliopsida</taxon>
        <taxon>eudicotyledons</taxon>
        <taxon>Gunneridae</taxon>
        <taxon>Pentapetalae</taxon>
        <taxon>rosids</taxon>
        <taxon>fabids</taxon>
        <taxon>Fabales</taxon>
        <taxon>Fabaceae</taxon>
        <taxon>Caesalpinioideae</taxon>
        <taxon>Cassia clade</taxon>
        <taxon>Senna</taxon>
    </lineage>
</organism>
<reference evidence="1" key="1">
    <citation type="submission" date="2020-09" db="EMBL/GenBank/DDBJ databases">
        <title>Genome-Enabled Discovery of Anthraquinone Biosynthesis in Senna tora.</title>
        <authorList>
            <person name="Kang S.-H."/>
            <person name="Pandey R.P."/>
            <person name="Lee C.-M."/>
            <person name="Sim J.-S."/>
            <person name="Jeong J.-T."/>
            <person name="Choi B.-S."/>
            <person name="Jung M."/>
            <person name="Ginzburg D."/>
            <person name="Zhao K."/>
            <person name="Won S.Y."/>
            <person name="Oh T.-J."/>
            <person name="Yu Y."/>
            <person name="Kim N.-H."/>
            <person name="Lee O.R."/>
            <person name="Lee T.-H."/>
            <person name="Bashyal P."/>
            <person name="Kim T.-S."/>
            <person name="Lee W.-H."/>
            <person name="Kawkins C."/>
            <person name="Kim C.-K."/>
            <person name="Kim J.S."/>
            <person name="Ahn B.O."/>
            <person name="Rhee S.Y."/>
            <person name="Sohng J.K."/>
        </authorList>
    </citation>
    <scope>NUCLEOTIDE SEQUENCE</scope>
    <source>
        <tissue evidence="1">Leaf</tissue>
    </source>
</reference>
<sequence>MSGVMEVGLDVGPRGGGGAVLKCQGVDVKGNCSQKVFEEEFQIQQENFDIIQKEAEEKENKIGYPRKQPLC</sequence>
<accession>A0A834WAI9</accession>
<evidence type="ECO:0000313" key="2">
    <source>
        <dbReference type="Proteomes" id="UP000634136"/>
    </source>
</evidence>
<name>A0A834WAI9_9FABA</name>
<dbReference type="EMBL" id="JAAIUW010000009">
    <property type="protein sequence ID" value="KAF7814353.1"/>
    <property type="molecule type" value="Genomic_DNA"/>
</dbReference>
<dbReference type="AlphaFoldDB" id="A0A834WAI9"/>
<keyword evidence="2" id="KW-1185">Reference proteome</keyword>
<proteinExistence type="predicted"/>
<dbReference type="Proteomes" id="UP000634136">
    <property type="component" value="Unassembled WGS sequence"/>
</dbReference>
<gene>
    <name evidence="1" type="ORF">G2W53_028322</name>
</gene>
<evidence type="ECO:0000313" key="1">
    <source>
        <dbReference type="EMBL" id="KAF7814353.1"/>
    </source>
</evidence>
<protein>
    <submittedName>
        <fullName evidence="1">Uncharacterized protein</fullName>
    </submittedName>
</protein>
<comment type="caution">
    <text evidence="1">The sequence shown here is derived from an EMBL/GenBank/DDBJ whole genome shotgun (WGS) entry which is preliminary data.</text>
</comment>